<name>A0A6I4TRY6_9SPHN</name>
<gene>
    <name evidence="2" type="ORF">GRI97_00010</name>
</gene>
<evidence type="ECO:0000313" key="2">
    <source>
        <dbReference type="EMBL" id="MXO97368.1"/>
    </source>
</evidence>
<proteinExistence type="predicted"/>
<keyword evidence="3" id="KW-1185">Reference proteome</keyword>
<keyword evidence="1" id="KW-0812">Transmembrane</keyword>
<evidence type="ECO:0000256" key="1">
    <source>
        <dbReference type="SAM" id="Phobius"/>
    </source>
</evidence>
<dbReference type="EMBL" id="WTYJ01000001">
    <property type="protein sequence ID" value="MXO97368.1"/>
    <property type="molecule type" value="Genomic_DNA"/>
</dbReference>
<keyword evidence="1" id="KW-0472">Membrane</keyword>
<dbReference type="AlphaFoldDB" id="A0A6I4TRY6"/>
<keyword evidence="1" id="KW-1133">Transmembrane helix</keyword>
<feature type="transmembrane region" description="Helical" evidence="1">
    <location>
        <begin position="34"/>
        <end position="58"/>
    </location>
</feature>
<reference evidence="2 3" key="1">
    <citation type="submission" date="2019-12" db="EMBL/GenBank/DDBJ databases">
        <title>Genomic-based taxomic classification of the family Erythrobacteraceae.</title>
        <authorList>
            <person name="Xu L."/>
        </authorList>
    </citation>
    <scope>NUCLEOTIDE SEQUENCE [LARGE SCALE GENOMIC DNA]</scope>
    <source>
        <strain evidence="2 3">S36</strain>
    </source>
</reference>
<accession>A0A6I4TRY6</accession>
<comment type="caution">
    <text evidence="2">The sequence shown here is derived from an EMBL/GenBank/DDBJ whole genome shotgun (WGS) entry which is preliminary data.</text>
</comment>
<sequence length="60" mass="6699">MADDYGDKPLVMLPPGMTRQHYERLQQRHDREHVSLGILLATAAAMTALIVIVMVSIINP</sequence>
<evidence type="ECO:0000313" key="3">
    <source>
        <dbReference type="Proteomes" id="UP000469430"/>
    </source>
</evidence>
<protein>
    <submittedName>
        <fullName evidence="2">Uncharacterized protein</fullName>
    </submittedName>
</protein>
<dbReference type="RefSeq" id="WP_160758956.1">
    <property type="nucleotide sequence ID" value="NZ_JBHSCP010000001.1"/>
</dbReference>
<organism evidence="2 3">
    <name type="scientific">Croceibacterium xixiisoli</name>
    <dbReference type="NCBI Taxonomy" id="1476466"/>
    <lineage>
        <taxon>Bacteria</taxon>
        <taxon>Pseudomonadati</taxon>
        <taxon>Pseudomonadota</taxon>
        <taxon>Alphaproteobacteria</taxon>
        <taxon>Sphingomonadales</taxon>
        <taxon>Erythrobacteraceae</taxon>
        <taxon>Croceibacterium</taxon>
    </lineage>
</organism>
<dbReference type="Proteomes" id="UP000469430">
    <property type="component" value="Unassembled WGS sequence"/>
</dbReference>